<dbReference type="AlphaFoldDB" id="C8NIG4"/>
<dbReference type="InterPro" id="IPR017850">
    <property type="entry name" value="Alkaline_phosphatase_core_sf"/>
</dbReference>
<dbReference type="eggNOG" id="COG3635">
    <property type="taxonomic scope" value="Bacteria"/>
</dbReference>
<organism evidence="1 2">
    <name type="scientific">Granulicatella adiacens ATCC 49175</name>
    <dbReference type="NCBI Taxonomy" id="638301"/>
    <lineage>
        <taxon>Bacteria</taxon>
        <taxon>Bacillati</taxon>
        <taxon>Bacillota</taxon>
        <taxon>Bacilli</taxon>
        <taxon>Lactobacillales</taxon>
        <taxon>Carnobacteriaceae</taxon>
        <taxon>Granulicatella</taxon>
    </lineage>
</organism>
<evidence type="ECO:0000313" key="2">
    <source>
        <dbReference type="Proteomes" id="UP000005926"/>
    </source>
</evidence>
<evidence type="ECO:0000313" key="1">
    <source>
        <dbReference type="EMBL" id="EEW36361.1"/>
    </source>
</evidence>
<reference evidence="1 2" key="1">
    <citation type="submission" date="2009-08" db="EMBL/GenBank/DDBJ databases">
        <authorList>
            <person name="Muzny D."/>
            <person name="Qin X."/>
            <person name="Deng J."/>
            <person name="Jiang H."/>
            <person name="Liu Y."/>
            <person name="Qu J."/>
            <person name="Song X.-Z."/>
            <person name="Zhang L."/>
            <person name="Thornton R."/>
            <person name="Coyle M."/>
            <person name="Francisco L."/>
            <person name="Jackson L."/>
            <person name="Javaid M."/>
            <person name="Korchina V."/>
            <person name="Kovar C."/>
            <person name="Mata R."/>
            <person name="Mathew T."/>
            <person name="Ngo R."/>
            <person name="Nguyen L."/>
            <person name="Nguyen N."/>
            <person name="Okwuonu G."/>
            <person name="Ongeri F."/>
            <person name="Pham C."/>
            <person name="Simmons D."/>
            <person name="Wilczek-Boney K."/>
            <person name="Hale W."/>
            <person name="Jakkamsetti A."/>
            <person name="Pham P."/>
            <person name="Ruth R."/>
            <person name="San Lucas F."/>
            <person name="Warren J."/>
            <person name="Zhang J."/>
            <person name="Zhao Z."/>
            <person name="Zhou C."/>
            <person name="Zhu D."/>
            <person name="Lee S."/>
            <person name="Bess C."/>
            <person name="Blankenburg K."/>
            <person name="Forbes L."/>
            <person name="Fu Q."/>
            <person name="Gubbala S."/>
            <person name="Hirani K."/>
            <person name="Jayaseelan J.C."/>
            <person name="Lara F."/>
            <person name="Munidasa M."/>
            <person name="Palculict T."/>
            <person name="Patil S."/>
            <person name="Pu L.-L."/>
            <person name="Saada N."/>
            <person name="Tang L."/>
            <person name="Weissenberger G."/>
            <person name="Zhu Y."/>
            <person name="Hemphill L."/>
            <person name="Shang Y."/>
            <person name="Youmans B."/>
            <person name="Ayvaz T."/>
            <person name="Ross M."/>
            <person name="Santibanez J."/>
            <person name="Aqrawi P."/>
            <person name="Gross S."/>
            <person name="Joshi V."/>
            <person name="Fowler G."/>
            <person name="Nazareth L."/>
            <person name="Reid J."/>
            <person name="Worley K."/>
            <person name="Petrosino J."/>
            <person name="Highlander S."/>
            <person name="Gibbs R."/>
        </authorList>
    </citation>
    <scope>NUCLEOTIDE SEQUENCE [LARGE SCALE GENOMIC DNA]</scope>
    <source>
        <strain evidence="1 2">ATCC 49175</strain>
    </source>
</reference>
<keyword evidence="2" id="KW-1185">Reference proteome</keyword>
<name>C8NIG4_9LACT</name>
<protein>
    <submittedName>
        <fullName evidence="1">Uncharacterized protein</fullName>
    </submittedName>
</protein>
<proteinExistence type="predicted"/>
<gene>
    <name evidence="1" type="ORF">HMPREF0444_1709</name>
</gene>
<comment type="caution">
    <text evidence="1">The sequence shown here is derived from an EMBL/GenBank/DDBJ whole genome shotgun (WGS) entry which is preliminary data.</text>
</comment>
<dbReference type="STRING" id="638301.HMPREF0444_1709"/>
<dbReference type="Gene3D" id="3.40.720.10">
    <property type="entry name" value="Alkaline Phosphatase, subunit A"/>
    <property type="match status" value="1"/>
</dbReference>
<sequence length="49" mass="5586">MPIVISGPGIRQDKVEHYDEISCAEGAINRIKGREFVWTLIDYLEVVPK</sequence>
<accession>C8NIG4</accession>
<dbReference type="EMBL" id="ACKZ01000029">
    <property type="protein sequence ID" value="EEW36361.1"/>
    <property type="molecule type" value="Genomic_DNA"/>
</dbReference>
<dbReference type="Proteomes" id="UP000005926">
    <property type="component" value="Unassembled WGS sequence"/>
</dbReference>
<dbReference type="HOGENOM" id="CLU_3136188_0_0_9"/>